<proteinExistence type="predicted"/>
<feature type="transmembrane region" description="Helical" evidence="1">
    <location>
        <begin position="65"/>
        <end position="84"/>
    </location>
</feature>
<accession>A0A914KSK4</accession>
<organism evidence="2 3">
    <name type="scientific">Meloidogyne incognita</name>
    <name type="common">Southern root-knot nematode worm</name>
    <name type="synonym">Oxyuris incognita</name>
    <dbReference type="NCBI Taxonomy" id="6306"/>
    <lineage>
        <taxon>Eukaryota</taxon>
        <taxon>Metazoa</taxon>
        <taxon>Ecdysozoa</taxon>
        <taxon>Nematoda</taxon>
        <taxon>Chromadorea</taxon>
        <taxon>Rhabditida</taxon>
        <taxon>Tylenchina</taxon>
        <taxon>Tylenchomorpha</taxon>
        <taxon>Tylenchoidea</taxon>
        <taxon>Meloidogynidae</taxon>
        <taxon>Meloidogyninae</taxon>
        <taxon>Meloidogyne</taxon>
        <taxon>Meloidogyne incognita group</taxon>
    </lineage>
</organism>
<evidence type="ECO:0000313" key="3">
    <source>
        <dbReference type="WBParaSite" id="Minc3s00098g04479"/>
    </source>
</evidence>
<dbReference type="AlphaFoldDB" id="A0A914KSK4"/>
<keyword evidence="1" id="KW-1133">Transmembrane helix</keyword>
<feature type="transmembrane region" description="Helical" evidence="1">
    <location>
        <begin position="34"/>
        <end position="53"/>
    </location>
</feature>
<evidence type="ECO:0000313" key="2">
    <source>
        <dbReference type="Proteomes" id="UP000887563"/>
    </source>
</evidence>
<keyword evidence="2" id="KW-1185">Reference proteome</keyword>
<keyword evidence="1" id="KW-0812">Transmembrane</keyword>
<reference evidence="3" key="1">
    <citation type="submission" date="2022-11" db="UniProtKB">
        <authorList>
            <consortium name="WormBaseParasite"/>
        </authorList>
    </citation>
    <scope>IDENTIFICATION</scope>
</reference>
<dbReference type="WBParaSite" id="Minc3s00098g04479">
    <property type="protein sequence ID" value="Minc3s00098g04479"/>
    <property type="gene ID" value="Minc3s00098g04479"/>
</dbReference>
<keyword evidence="1" id="KW-0472">Membrane</keyword>
<protein>
    <submittedName>
        <fullName evidence="3">Candidate secreted effector</fullName>
    </submittedName>
</protein>
<name>A0A914KSK4_MELIC</name>
<dbReference type="Proteomes" id="UP000887563">
    <property type="component" value="Unplaced"/>
</dbReference>
<sequence>MLMIFFNIFNFSQYYTLQAMYLNSKQLTNFSNNFAFEPFNFFGSIVFVLHNHIFAFPEFLFYNWFWQWLLFVPDNFLPFLFEFWNIHNIFQ</sequence>
<evidence type="ECO:0000256" key="1">
    <source>
        <dbReference type="SAM" id="Phobius"/>
    </source>
</evidence>